<evidence type="ECO:0000313" key="3">
    <source>
        <dbReference type="Proteomes" id="UP000223777"/>
    </source>
</evidence>
<dbReference type="RefSeq" id="WP_098767917.1">
    <property type="nucleotide sequence ID" value="NZ_NUIL01000073.1"/>
</dbReference>
<keyword evidence="1" id="KW-0472">Membrane</keyword>
<dbReference type="Proteomes" id="UP000223777">
    <property type="component" value="Unassembled WGS sequence"/>
</dbReference>
<proteinExistence type="predicted"/>
<comment type="caution">
    <text evidence="2">The sequence shown here is derived from an EMBL/GenBank/DDBJ whole genome shotgun (WGS) entry which is preliminary data.</text>
</comment>
<dbReference type="EMBL" id="NUIL01000073">
    <property type="protein sequence ID" value="PGO20747.1"/>
    <property type="molecule type" value="Genomic_DNA"/>
</dbReference>
<feature type="transmembrane region" description="Helical" evidence="1">
    <location>
        <begin position="30"/>
        <end position="49"/>
    </location>
</feature>
<dbReference type="AlphaFoldDB" id="A0A2B9PDA1"/>
<organism evidence="2 3">
    <name type="scientific">Bacillus cereus</name>
    <dbReference type="NCBI Taxonomy" id="1396"/>
    <lineage>
        <taxon>Bacteria</taxon>
        <taxon>Bacillati</taxon>
        <taxon>Bacillota</taxon>
        <taxon>Bacilli</taxon>
        <taxon>Bacillales</taxon>
        <taxon>Bacillaceae</taxon>
        <taxon>Bacillus</taxon>
        <taxon>Bacillus cereus group</taxon>
    </lineage>
</organism>
<keyword evidence="1" id="KW-1133">Transmembrane helix</keyword>
<protein>
    <recommendedName>
        <fullName evidence="4">DUF3953 domain-containing protein</fullName>
    </recommendedName>
</protein>
<gene>
    <name evidence="2" type="ORF">CN984_29190</name>
</gene>
<accession>A0A2B9PDA1</accession>
<evidence type="ECO:0008006" key="4">
    <source>
        <dbReference type="Google" id="ProtNLM"/>
    </source>
</evidence>
<sequence length="81" mass="9273">MARILLVISSFITIGFCIYSYNDPTQSNAAITQLLLAITMFLLGILFFFQKRGNKKTNKIMAISFFIVSGINLFVYFKIMF</sequence>
<evidence type="ECO:0000313" key="2">
    <source>
        <dbReference type="EMBL" id="PGO20747.1"/>
    </source>
</evidence>
<keyword evidence="1" id="KW-0812">Transmembrane</keyword>
<evidence type="ECO:0000256" key="1">
    <source>
        <dbReference type="SAM" id="Phobius"/>
    </source>
</evidence>
<feature type="transmembrane region" description="Helical" evidence="1">
    <location>
        <begin position="61"/>
        <end position="79"/>
    </location>
</feature>
<name>A0A2B9PDA1_BACCE</name>
<reference evidence="2 3" key="1">
    <citation type="submission" date="2017-09" db="EMBL/GenBank/DDBJ databases">
        <title>Large-scale bioinformatics analysis of Bacillus genomes uncovers conserved roles of natural products in bacterial physiology.</title>
        <authorList>
            <consortium name="Agbiome Team Llc"/>
            <person name="Bleich R.M."/>
            <person name="Grubbs K.J."/>
            <person name="Santa Maria K.C."/>
            <person name="Allen S.E."/>
            <person name="Farag S."/>
            <person name="Shank E.A."/>
            <person name="Bowers A."/>
        </authorList>
    </citation>
    <scope>NUCLEOTIDE SEQUENCE [LARGE SCALE GENOMIC DNA]</scope>
    <source>
        <strain evidence="2 3">AFS050027</strain>
    </source>
</reference>